<organism evidence="3 4">
    <name type="scientific">Desulfomarina profundi</name>
    <dbReference type="NCBI Taxonomy" id="2772557"/>
    <lineage>
        <taxon>Bacteria</taxon>
        <taxon>Pseudomonadati</taxon>
        <taxon>Thermodesulfobacteriota</taxon>
        <taxon>Desulfobulbia</taxon>
        <taxon>Desulfobulbales</taxon>
        <taxon>Desulfobulbaceae</taxon>
        <taxon>Desulfomarina</taxon>
    </lineage>
</organism>
<evidence type="ECO:0000313" key="4">
    <source>
        <dbReference type="Proteomes" id="UP000826725"/>
    </source>
</evidence>
<dbReference type="AlphaFoldDB" id="A0A8D5FR69"/>
<accession>A0A8D5FR69</accession>
<gene>
    <name evidence="3" type="ORF">DGMP_35870</name>
</gene>
<evidence type="ECO:0000313" key="3">
    <source>
        <dbReference type="EMBL" id="BCL62894.1"/>
    </source>
</evidence>
<dbReference type="InterPro" id="IPR004919">
    <property type="entry name" value="GmrSD_N"/>
</dbReference>
<dbReference type="EMBL" id="AP024086">
    <property type="protein sequence ID" value="BCL62894.1"/>
    <property type="molecule type" value="Genomic_DNA"/>
</dbReference>
<evidence type="ECO:0000259" key="2">
    <source>
        <dbReference type="Pfam" id="PF07510"/>
    </source>
</evidence>
<evidence type="ECO:0008006" key="5">
    <source>
        <dbReference type="Google" id="ProtNLM"/>
    </source>
</evidence>
<keyword evidence="4" id="KW-1185">Reference proteome</keyword>
<name>A0A8D5FR69_9BACT</name>
<feature type="domain" description="GmrSD restriction endonucleases N-terminal" evidence="1">
    <location>
        <begin position="17"/>
        <end position="238"/>
    </location>
</feature>
<dbReference type="Proteomes" id="UP000826725">
    <property type="component" value="Chromosome"/>
</dbReference>
<proteinExistence type="predicted"/>
<dbReference type="PANTHER" id="PTHR35149:SF2">
    <property type="entry name" value="DUF262 DOMAIN-CONTAINING PROTEIN"/>
    <property type="match status" value="1"/>
</dbReference>
<reference evidence="3" key="1">
    <citation type="submission" date="2020-09" db="EMBL/GenBank/DDBJ databases">
        <title>Desulfogranum mesoprofundum gen. nov., sp. nov., a novel mesophilic, sulfate-reducing chemolithoautotroph isolated from a deep-sea hydrothermal vent chimney in the Suiyo Seamount.</title>
        <authorList>
            <person name="Hashimoto Y."/>
            <person name="Nakagawa S."/>
        </authorList>
    </citation>
    <scope>NUCLEOTIDE SEQUENCE</scope>
    <source>
        <strain evidence="3">KT2</strain>
    </source>
</reference>
<feature type="domain" description="GmrSD restriction endonucleases C-terminal" evidence="2">
    <location>
        <begin position="422"/>
        <end position="558"/>
    </location>
</feature>
<dbReference type="Pfam" id="PF03235">
    <property type="entry name" value="GmrSD_N"/>
    <property type="match status" value="1"/>
</dbReference>
<dbReference type="InterPro" id="IPR011089">
    <property type="entry name" value="GmrSD_C"/>
</dbReference>
<dbReference type="Pfam" id="PF07510">
    <property type="entry name" value="GmrSD_C"/>
    <property type="match status" value="1"/>
</dbReference>
<sequence>MPGMNFNTTNNTFRQLMGNGLLYRVPPFQRDYSWSNDEWDDLWQDITSLGTGDAESSHYMGYLVLQSSDSKRFNIIDGQQRITTLSILVLAAIALLQELAQADETNLDDQKRAEQLRSSYIGYLDPVTLIPQAKLSLNRHNDRFYQNYLVPLERLPQRGLNRSEHLLRKAFNWFRDRLKADIGTKGEEIVRFIDSIVDLIFFTVITVTDELNAFTVFETLNARGVRLSATDLLKNYLFSVVSKEGAHTTELQNLEERWEGIVGLLGSESFPEFLRIFWNSRHKLVRKSHLFKTIRRAIVKKGDAFSLIRELDTHARIYAALRNPQESSWSRKERDYLRQLQMFNVRQPLALLLAAYNRLGEENREGFTKILRTIAVISFRYNVICNHPSNEQEKIYNAIAQKIFSGTFDSAGNIIPALQPVYPEDRIFRTAFSEKELRTTNSRNKKVVRYILFAIERHCSGSTFDFESATYSLEHILPEHPENGWETFDDQLHSRCVYLLGNMTLLATGENRNLGNQSYQEKRTIYSLSEFLITQGISKHFDEWTPATIRSRQSWMAKQACSVWHVSFS</sequence>
<protein>
    <recommendedName>
        <fullName evidence="5">DUF262 domain-containing protein</fullName>
    </recommendedName>
</protein>
<dbReference type="PANTHER" id="PTHR35149">
    <property type="entry name" value="SLL5132 PROTEIN"/>
    <property type="match status" value="1"/>
</dbReference>
<evidence type="ECO:0000259" key="1">
    <source>
        <dbReference type="Pfam" id="PF03235"/>
    </source>
</evidence>
<dbReference type="RefSeq" id="WP_228855200.1">
    <property type="nucleotide sequence ID" value="NZ_AP024086.1"/>
</dbReference>
<dbReference type="KEGG" id="dbk:DGMP_35870"/>